<dbReference type="InterPro" id="IPR005534">
    <property type="entry name" value="Curli_assmbl/transp-comp_CsgG"/>
</dbReference>
<protein>
    <recommendedName>
        <fullName evidence="2">DUF4384 domain-containing protein</fullName>
    </recommendedName>
</protein>
<evidence type="ECO:0000313" key="4">
    <source>
        <dbReference type="Proteomes" id="UP000494245"/>
    </source>
</evidence>
<dbReference type="Pfam" id="PF03783">
    <property type="entry name" value="CsgG"/>
    <property type="match status" value="1"/>
</dbReference>
<feature type="domain" description="DUF4384" evidence="2">
    <location>
        <begin position="216"/>
        <end position="294"/>
    </location>
</feature>
<proteinExistence type="predicted"/>
<dbReference type="GO" id="GO:0030288">
    <property type="term" value="C:outer membrane-bounded periplasmic space"/>
    <property type="evidence" value="ECO:0007669"/>
    <property type="project" value="InterPro"/>
</dbReference>
<gene>
    <name evidence="3" type="ORF">NNJEOMEG_03821</name>
</gene>
<feature type="chain" id="PRO_5028837794" description="DUF4384 domain-containing protein" evidence="1">
    <location>
        <begin position="24"/>
        <end position="377"/>
    </location>
</feature>
<reference evidence="3 4" key="2">
    <citation type="submission" date="2020-05" db="EMBL/GenBank/DDBJ databases">
        <title>Draft genome sequence of Desulfovibrio sp. strainFSS-1.</title>
        <authorList>
            <person name="Shimoshige H."/>
            <person name="Kobayashi H."/>
            <person name="Maekawa T."/>
        </authorList>
    </citation>
    <scope>NUCLEOTIDE SEQUENCE [LARGE SCALE GENOMIC DNA]</scope>
    <source>
        <strain evidence="3 4">SIID29052-01</strain>
    </source>
</reference>
<dbReference type="EMBL" id="BLTE01000027">
    <property type="protein sequence ID" value="GFK95948.1"/>
    <property type="molecule type" value="Genomic_DNA"/>
</dbReference>
<dbReference type="RefSeq" id="WP_173087083.1">
    <property type="nucleotide sequence ID" value="NZ_BLTE01000027.1"/>
</dbReference>
<dbReference type="InterPro" id="IPR025493">
    <property type="entry name" value="DUF4384"/>
</dbReference>
<reference evidence="3 4" key="1">
    <citation type="submission" date="2020-04" db="EMBL/GenBank/DDBJ databases">
        <authorList>
            <consortium name="Desulfovibrio sp. FSS-1 genome sequencing consortium"/>
            <person name="Shimoshige H."/>
            <person name="Kobayashi H."/>
            <person name="Maekawa T."/>
        </authorList>
    </citation>
    <scope>NUCLEOTIDE SEQUENCE [LARGE SCALE GENOMIC DNA]</scope>
    <source>
        <strain evidence="3 4">SIID29052-01</strain>
    </source>
</reference>
<dbReference type="Gene3D" id="3.40.50.10610">
    <property type="entry name" value="ABC-type transport auxiliary lipoprotein component"/>
    <property type="match status" value="1"/>
</dbReference>
<evidence type="ECO:0000313" key="3">
    <source>
        <dbReference type="EMBL" id="GFK95948.1"/>
    </source>
</evidence>
<dbReference type="Pfam" id="PF14326">
    <property type="entry name" value="DUF4384"/>
    <property type="match status" value="1"/>
</dbReference>
<dbReference type="Proteomes" id="UP000494245">
    <property type="component" value="Unassembled WGS sequence"/>
</dbReference>
<organism evidence="3 4">
    <name type="scientific">Fundidesulfovibrio magnetotacticus</name>
    <dbReference type="NCBI Taxonomy" id="2730080"/>
    <lineage>
        <taxon>Bacteria</taxon>
        <taxon>Pseudomonadati</taxon>
        <taxon>Thermodesulfobacteriota</taxon>
        <taxon>Desulfovibrionia</taxon>
        <taxon>Desulfovibrionales</taxon>
        <taxon>Desulfovibrionaceae</taxon>
        <taxon>Fundidesulfovibrio</taxon>
    </lineage>
</organism>
<sequence length="377" mass="39607">MTRRTLAVLLAFLLVLAAAQARAQAGASAPPADQTARAAVSAPRVVAVVPFESLRDRAPSATGRMAAEFVTTALARHPGLTMVERTRVEHVLGEMEFGASQGATGGTAQKLGQMVGADSVVVGAVSEFETELRLDVRLVSVSDGAILATATAQAQRGMESLSRAAESVAAQLAQAAASRQARARASEEDARRGLSVAVLGSRPGATPRMLAPGDALRGGDRYKLVLTPSRDGHAYVFQVDARDNVFQLFPLSGESAGTNPLRTGQPRELPGPGKSFVLDEVKGPERILVFFGPEPDPDLEALTGSLRQALQDRDKAAARKAGEGLKQAARTRGVKGVVEDAQVTARFQGRDAPEGVGGNVFVFGSEKGAYEFTFQHR</sequence>
<dbReference type="AlphaFoldDB" id="A0A6V8M0G0"/>
<evidence type="ECO:0000259" key="2">
    <source>
        <dbReference type="Pfam" id="PF14326"/>
    </source>
</evidence>
<evidence type="ECO:0000256" key="1">
    <source>
        <dbReference type="SAM" id="SignalP"/>
    </source>
</evidence>
<name>A0A6V8M0G0_9BACT</name>
<comment type="caution">
    <text evidence="3">The sequence shown here is derived from an EMBL/GenBank/DDBJ whole genome shotgun (WGS) entry which is preliminary data.</text>
</comment>
<accession>A0A6V8M0G0</accession>
<keyword evidence="4" id="KW-1185">Reference proteome</keyword>
<feature type="signal peptide" evidence="1">
    <location>
        <begin position="1"/>
        <end position="23"/>
    </location>
</feature>
<keyword evidence="1" id="KW-0732">Signal</keyword>